<evidence type="ECO:0000256" key="2">
    <source>
        <dbReference type="ARBA" id="ARBA00022679"/>
    </source>
</evidence>
<dbReference type="CDD" id="cd05825">
    <property type="entry name" value="LbH_wcaF_like"/>
    <property type="match status" value="1"/>
</dbReference>
<dbReference type="EMBL" id="CP101509">
    <property type="protein sequence ID" value="UTV30463.1"/>
    <property type="molecule type" value="Genomic_DNA"/>
</dbReference>
<dbReference type="SUPFAM" id="SSF51161">
    <property type="entry name" value="Trimeric LpxA-like enzymes"/>
    <property type="match status" value="1"/>
</dbReference>
<evidence type="ECO:0000256" key="1">
    <source>
        <dbReference type="ARBA" id="ARBA00007274"/>
    </source>
</evidence>
<dbReference type="Gene3D" id="2.160.10.10">
    <property type="entry name" value="Hexapeptide repeat proteins"/>
    <property type="match status" value="1"/>
</dbReference>
<evidence type="ECO:0008006" key="5">
    <source>
        <dbReference type="Google" id="ProtNLM"/>
    </source>
</evidence>
<comment type="similarity">
    <text evidence="1">Belongs to the transferase hexapeptide repeat family.</text>
</comment>
<dbReference type="PANTHER" id="PTHR23416:SF23">
    <property type="entry name" value="ACETYLTRANSFERASE C18B11.09C-RELATED"/>
    <property type="match status" value="1"/>
</dbReference>
<dbReference type="Proteomes" id="UP001057998">
    <property type="component" value="Chromosome 2"/>
</dbReference>
<dbReference type="Pfam" id="PF00132">
    <property type="entry name" value="Hexapep"/>
    <property type="match status" value="1"/>
</dbReference>
<dbReference type="InterPro" id="IPR001451">
    <property type="entry name" value="Hexapep"/>
</dbReference>
<sequence length="184" mass="19970">MIPKANLHAPVYGWQNKFARTCWSLVYYTLFRLSPTPLFGFRRQLLRFFGARIGNQANIYPSAQIWLPANLEMASGATLGPRVQVYNQGYIKIGKNAIVSQGAHLCASTHDYDDPLHPLVLAPVTIGANAWVCADAFIGPGVDVGEGAVIGARSVLMKTAAAWQVYAGNPARAIKQRAPFGGQQ</sequence>
<organism evidence="3 4">
    <name type="scientific">Photobacterium atrarenae</name>
    <dbReference type="NCBI Taxonomy" id="865757"/>
    <lineage>
        <taxon>Bacteria</taxon>
        <taxon>Pseudomonadati</taxon>
        <taxon>Pseudomonadota</taxon>
        <taxon>Gammaproteobacteria</taxon>
        <taxon>Vibrionales</taxon>
        <taxon>Vibrionaceae</taxon>
        <taxon>Photobacterium</taxon>
    </lineage>
</organism>
<keyword evidence="4" id="KW-1185">Reference proteome</keyword>
<protein>
    <recommendedName>
        <fullName evidence="5">Colanic acid biosynthesis acetyltransferase</fullName>
    </recommendedName>
</protein>
<dbReference type="InterPro" id="IPR011004">
    <property type="entry name" value="Trimer_LpxA-like_sf"/>
</dbReference>
<evidence type="ECO:0000313" key="4">
    <source>
        <dbReference type="Proteomes" id="UP001057998"/>
    </source>
</evidence>
<reference evidence="3" key="1">
    <citation type="submission" date="2022-07" db="EMBL/GenBank/DDBJ databases">
        <title>Genome sequencing of Photobacterium atrarenae GJH2-4.</title>
        <authorList>
            <person name="Park S.-J."/>
        </authorList>
    </citation>
    <scope>NUCLEOTIDE SEQUENCE</scope>
    <source>
        <strain evidence="3">GJH2-4</strain>
    </source>
</reference>
<accession>A0ABY5GQ99</accession>
<dbReference type="InterPro" id="IPR051159">
    <property type="entry name" value="Hexapeptide_acetyltransf"/>
</dbReference>
<evidence type="ECO:0000313" key="3">
    <source>
        <dbReference type="EMBL" id="UTV30463.1"/>
    </source>
</evidence>
<keyword evidence="2" id="KW-0808">Transferase</keyword>
<dbReference type="RefSeq" id="WP_255391822.1">
    <property type="nucleotide sequence ID" value="NZ_CP101509.1"/>
</dbReference>
<dbReference type="PANTHER" id="PTHR23416">
    <property type="entry name" value="SIALIC ACID SYNTHASE-RELATED"/>
    <property type="match status" value="1"/>
</dbReference>
<gene>
    <name evidence="3" type="ORF">NNL38_17965</name>
</gene>
<proteinExistence type="inferred from homology"/>
<name>A0ABY5GQ99_9GAMM</name>